<name>A0ABT7PMZ7_9BACT</name>
<evidence type="ECO:0000313" key="3">
    <source>
        <dbReference type="Proteomes" id="UP001239462"/>
    </source>
</evidence>
<reference evidence="2 3" key="1">
    <citation type="submission" date="2023-06" db="EMBL/GenBank/DDBJ databases">
        <title>Roseiconus lacunae JC819 isolated from Gulf of Mannar region, Tamil Nadu.</title>
        <authorList>
            <person name="Pk S."/>
            <person name="Ch S."/>
            <person name="Ch V.R."/>
        </authorList>
    </citation>
    <scope>NUCLEOTIDE SEQUENCE [LARGE SCALE GENOMIC DNA]</scope>
    <source>
        <strain evidence="2 3">JC819</strain>
    </source>
</reference>
<dbReference type="EMBL" id="JASZZN010000015">
    <property type="protein sequence ID" value="MDM4017659.1"/>
    <property type="molecule type" value="Genomic_DNA"/>
</dbReference>
<evidence type="ECO:0000256" key="1">
    <source>
        <dbReference type="SAM" id="Coils"/>
    </source>
</evidence>
<proteinExistence type="predicted"/>
<gene>
    <name evidence="2" type="ORF">QTN89_19580</name>
</gene>
<keyword evidence="3" id="KW-1185">Reference proteome</keyword>
<accession>A0ABT7PMZ7</accession>
<sequence length="437" mass="49240">MKFLSFTIHRSRCCHSACGLLRRGHFLGGARRLQLILIVAGMQVGGTPRTSVFADTVELRGGATVDGVILGDGDDEQRPVVIEVDNDLKVAVPRSRVRKTMQGQDEDLLWYRTERAKLPADAEAHYQFARACKSRRLNAQCDYHFRRAIEIDPNHTRARSALRYVKDGQTWVRFEDEQRKRGLILTSKGWQVPEVYVQEEARDEARGQIKRWETELTKLRTAVRRNNKRSAEALETIKTISDPLAANAFAEALKDSRKSSDPPAMRRIYLDRLASFKTSTSVAALVECGMFEPDSVIRDEALHHLQDYGAQSAVASYLQVVRNSKSKPADVTAALRGLTYFPDPELWEDYVNALNTQYKTVTAPGPGMQVGRSSTGGMGMNMGGKPQEKTVNQQNADALALLKQIAPDADFRYDEMSWRKYFADRLMGTVKDLRRDP</sequence>
<dbReference type="Proteomes" id="UP001239462">
    <property type="component" value="Unassembled WGS sequence"/>
</dbReference>
<comment type="caution">
    <text evidence="2">The sequence shown here is derived from an EMBL/GenBank/DDBJ whole genome shotgun (WGS) entry which is preliminary data.</text>
</comment>
<protein>
    <submittedName>
        <fullName evidence="2">HEAT repeat domain-containing protein</fullName>
    </submittedName>
</protein>
<dbReference type="InterPro" id="IPR011989">
    <property type="entry name" value="ARM-like"/>
</dbReference>
<organism evidence="2 3">
    <name type="scientific">Roseiconus lacunae</name>
    <dbReference type="NCBI Taxonomy" id="2605694"/>
    <lineage>
        <taxon>Bacteria</taxon>
        <taxon>Pseudomonadati</taxon>
        <taxon>Planctomycetota</taxon>
        <taxon>Planctomycetia</taxon>
        <taxon>Pirellulales</taxon>
        <taxon>Pirellulaceae</taxon>
        <taxon>Roseiconus</taxon>
    </lineage>
</organism>
<keyword evidence="1" id="KW-0175">Coiled coil</keyword>
<dbReference type="InterPro" id="IPR011990">
    <property type="entry name" value="TPR-like_helical_dom_sf"/>
</dbReference>
<dbReference type="Gene3D" id="1.25.10.10">
    <property type="entry name" value="Leucine-rich Repeat Variant"/>
    <property type="match status" value="1"/>
</dbReference>
<dbReference type="RefSeq" id="WP_149499909.1">
    <property type="nucleotide sequence ID" value="NZ_JASZZN010000015.1"/>
</dbReference>
<dbReference type="SUPFAM" id="SSF48452">
    <property type="entry name" value="TPR-like"/>
    <property type="match status" value="1"/>
</dbReference>
<feature type="coiled-coil region" evidence="1">
    <location>
        <begin position="202"/>
        <end position="229"/>
    </location>
</feature>
<evidence type="ECO:0000313" key="2">
    <source>
        <dbReference type="EMBL" id="MDM4017659.1"/>
    </source>
</evidence>